<comment type="catalytic activity">
    <reaction evidence="1">
        <text>Hydrolysis of terminal, non-reducing beta-D-glucosyl residues with release of beta-D-glucose.</text>
        <dbReference type="EC" id="3.2.1.21"/>
    </reaction>
</comment>
<dbReference type="InterPro" id="IPR051915">
    <property type="entry name" value="Cellulose_Degrad_GH3"/>
</dbReference>
<dbReference type="InterPro" id="IPR036962">
    <property type="entry name" value="Glyco_hydro_3_N_sf"/>
</dbReference>
<dbReference type="InterPro" id="IPR013783">
    <property type="entry name" value="Ig-like_fold"/>
</dbReference>
<dbReference type="Pfam" id="PF14310">
    <property type="entry name" value="Fn3-like"/>
    <property type="match status" value="1"/>
</dbReference>
<gene>
    <name evidence="9" type="ORF">GGR21_003168</name>
</gene>
<dbReference type="SUPFAM" id="SSF52279">
    <property type="entry name" value="Beta-D-glucan exohydrolase, C-terminal domain"/>
    <property type="match status" value="1"/>
</dbReference>
<name>A0A840CQD3_9BACT</name>
<dbReference type="AlphaFoldDB" id="A0A840CQD3"/>
<evidence type="ECO:0000256" key="2">
    <source>
        <dbReference type="ARBA" id="ARBA00005336"/>
    </source>
</evidence>
<organism evidence="9 10">
    <name type="scientific">Dysgonomonas hofstadii</name>
    <dbReference type="NCBI Taxonomy" id="637886"/>
    <lineage>
        <taxon>Bacteria</taxon>
        <taxon>Pseudomonadati</taxon>
        <taxon>Bacteroidota</taxon>
        <taxon>Bacteroidia</taxon>
        <taxon>Bacteroidales</taxon>
        <taxon>Dysgonomonadaceae</taxon>
        <taxon>Dysgonomonas</taxon>
    </lineage>
</organism>
<dbReference type="PROSITE" id="PS51257">
    <property type="entry name" value="PROKAR_LIPOPROTEIN"/>
    <property type="match status" value="1"/>
</dbReference>
<keyword evidence="5 7" id="KW-0378">Hydrolase</keyword>
<dbReference type="PANTHER" id="PTHR30620">
    <property type="entry name" value="PERIPLASMIC BETA-GLUCOSIDASE-RELATED"/>
    <property type="match status" value="1"/>
</dbReference>
<dbReference type="InterPro" id="IPR002772">
    <property type="entry name" value="Glyco_hydro_3_C"/>
</dbReference>
<dbReference type="Gene3D" id="3.40.50.1700">
    <property type="entry name" value="Glycoside hydrolase family 3 C-terminal domain"/>
    <property type="match status" value="1"/>
</dbReference>
<dbReference type="Gene3D" id="3.20.20.300">
    <property type="entry name" value="Glycoside hydrolase, family 3, N-terminal domain"/>
    <property type="match status" value="1"/>
</dbReference>
<dbReference type="InterPro" id="IPR017853">
    <property type="entry name" value="GH"/>
</dbReference>
<proteinExistence type="inferred from homology"/>
<evidence type="ECO:0000259" key="8">
    <source>
        <dbReference type="SMART" id="SM01217"/>
    </source>
</evidence>
<comment type="similarity">
    <text evidence="2 7">Belongs to the glycosyl hydrolase 3 family.</text>
</comment>
<dbReference type="InterPro" id="IPR001764">
    <property type="entry name" value="Glyco_hydro_3_N"/>
</dbReference>
<keyword evidence="6 7" id="KW-0326">Glycosidase</keyword>
<dbReference type="Proteomes" id="UP000555103">
    <property type="component" value="Unassembled WGS sequence"/>
</dbReference>
<evidence type="ECO:0000256" key="7">
    <source>
        <dbReference type="RuleBase" id="RU361161"/>
    </source>
</evidence>
<dbReference type="EC" id="3.2.1.21" evidence="3"/>
<evidence type="ECO:0000256" key="3">
    <source>
        <dbReference type="ARBA" id="ARBA00012744"/>
    </source>
</evidence>
<dbReference type="Gene3D" id="2.60.40.10">
    <property type="entry name" value="Immunoglobulins"/>
    <property type="match status" value="1"/>
</dbReference>
<dbReference type="PROSITE" id="PS00775">
    <property type="entry name" value="GLYCOSYL_HYDROL_F3"/>
    <property type="match status" value="1"/>
</dbReference>
<protein>
    <recommendedName>
        <fullName evidence="3">beta-glucosidase</fullName>
        <ecNumber evidence="3">3.2.1.21</ecNumber>
    </recommendedName>
</protein>
<sequence>MKYIYILFTLLFPLMLSCNEDKNLYKDAGQPVDKRVENLLAQMTLEEKVGQMSQYVGLQHMKDAMSKASPEELKSGHAQAFYPDYSPAKIEEMTKQGLIGSFLHVVTAEEANYLQSLALQGRLQIPVIIGIDAVHGNGLVRGSTIYPTCIGQASTFNPALVEQMSKETALEMRATGSHWTFTPNLEIARDARWGRVGETFGEDTYLVSAMGVATIKGLQGGDFSGIDNVIACAKHFVGGSQPVNGINGAPFDASERTLREIFLPPFKAAIDAGVATVMTAHNEVDGIPAHGSKYLMEDLLRKEMKFQGFIVSDWLDVKRMHDYHKVAETLNDAFFLSVDAGMDMNMHGPDFYFGVLQLVKDGKISKERIDEAVRKILKVKFQLGLFERPYADEKAAEQVVFSTAHQQTALEVARQSVVLLKNENKILPLDSKKYKNILVTGPNANNQTILGDWTFEQPEENVTTIYEGLQKIRPDVNFSLCEFDWNIRKMDPKQVDKAVAMAKSNDLAIIVVGENSMRYHWNEKTCGENSDRYDLNLFGLQQELVERIHKTGMPTVVVLVNGRPLTTEWIADNIPALIEAWEPGSLGGQAVAEIIFGDVNPSGKLAVTIPRHSGQIQTYYNHKFTSKWFRYATGNSAPLYEFGYGLSYSDFKFEDVKLSKNEINKTEPVELTVKVTNAGEMAGDEVVQLYITDEFSSATRPVKELKDFQRISLQPGEIKEVKFTITPEKLSYYDAQMKYGIETGEFTIRVGSSSRNNDLINTQLTVK</sequence>
<dbReference type="GO" id="GO:0008422">
    <property type="term" value="F:beta-glucosidase activity"/>
    <property type="evidence" value="ECO:0007669"/>
    <property type="project" value="UniProtKB-EC"/>
</dbReference>
<evidence type="ECO:0000256" key="5">
    <source>
        <dbReference type="ARBA" id="ARBA00022801"/>
    </source>
</evidence>
<dbReference type="InterPro" id="IPR026891">
    <property type="entry name" value="Fn3-like"/>
</dbReference>
<evidence type="ECO:0000313" key="10">
    <source>
        <dbReference type="Proteomes" id="UP000555103"/>
    </source>
</evidence>
<evidence type="ECO:0000256" key="6">
    <source>
        <dbReference type="ARBA" id="ARBA00023295"/>
    </source>
</evidence>
<keyword evidence="4" id="KW-0732">Signal</keyword>
<dbReference type="FunFam" id="2.60.40.10:FF:000495">
    <property type="entry name" value="Periplasmic beta-glucosidase"/>
    <property type="match status" value="1"/>
</dbReference>
<reference evidence="9 10" key="1">
    <citation type="submission" date="2020-08" db="EMBL/GenBank/DDBJ databases">
        <title>Genomic Encyclopedia of Type Strains, Phase IV (KMG-IV): sequencing the most valuable type-strain genomes for metagenomic binning, comparative biology and taxonomic classification.</title>
        <authorList>
            <person name="Goeker M."/>
        </authorList>
    </citation>
    <scope>NUCLEOTIDE SEQUENCE [LARGE SCALE GENOMIC DNA]</scope>
    <source>
        <strain evidence="9 10">DSM 104969</strain>
    </source>
</reference>
<dbReference type="SUPFAM" id="SSF51445">
    <property type="entry name" value="(Trans)glycosidases"/>
    <property type="match status" value="1"/>
</dbReference>
<accession>A0A840CQD3</accession>
<evidence type="ECO:0000313" key="9">
    <source>
        <dbReference type="EMBL" id="MBB4037251.1"/>
    </source>
</evidence>
<comment type="caution">
    <text evidence="9">The sequence shown here is derived from an EMBL/GenBank/DDBJ whole genome shotgun (WGS) entry which is preliminary data.</text>
</comment>
<dbReference type="EMBL" id="JACIEP010000012">
    <property type="protein sequence ID" value="MBB4037251.1"/>
    <property type="molecule type" value="Genomic_DNA"/>
</dbReference>
<dbReference type="InterPro" id="IPR019800">
    <property type="entry name" value="Glyco_hydro_3_AS"/>
</dbReference>
<dbReference type="SMART" id="SM01217">
    <property type="entry name" value="Fn3_like"/>
    <property type="match status" value="1"/>
</dbReference>
<evidence type="ECO:0000256" key="4">
    <source>
        <dbReference type="ARBA" id="ARBA00022729"/>
    </source>
</evidence>
<evidence type="ECO:0000256" key="1">
    <source>
        <dbReference type="ARBA" id="ARBA00000448"/>
    </source>
</evidence>
<dbReference type="GO" id="GO:0009251">
    <property type="term" value="P:glucan catabolic process"/>
    <property type="evidence" value="ECO:0007669"/>
    <property type="project" value="TreeGrafter"/>
</dbReference>
<dbReference type="PANTHER" id="PTHR30620:SF16">
    <property type="entry name" value="LYSOSOMAL BETA GLUCOSIDASE"/>
    <property type="match status" value="1"/>
</dbReference>
<dbReference type="Pfam" id="PF01915">
    <property type="entry name" value="Glyco_hydro_3_C"/>
    <property type="match status" value="1"/>
</dbReference>
<dbReference type="PRINTS" id="PR00133">
    <property type="entry name" value="GLHYDRLASE3"/>
</dbReference>
<dbReference type="Pfam" id="PF00933">
    <property type="entry name" value="Glyco_hydro_3"/>
    <property type="match status" value="1"/>
</dbReference>
<keyword evidence="10" id="KW-1185">Reference proteome</keyword>
<dbReference type="RefSeq" id="WP_183308110.1">
    <property type="nucleotide sequence ID" value="NZ_JACIEP010000012.1"/>
</dbReference>
<dbReference type="InterPro" id="IPR036881">
    <property type="entry name" value="Glyco_hydro_3_C_sf"/>
</dbReference>
<feature type="domain" description="Fibronectin type III-like" evidence="8">
    <location>
        <begin position="685"/>
        <end position="754"/>
    </location>
</feature>